<evidence type="ECO:0000313" key="1">
    <source>
        <dbReference type="EMBL" id="KAJ3602041.1"/>
    </source>
</evidence>
<keyword evidence="2" id="KW-1185">Reference proteome</keyword>
<dbReference type="AlphaFoldDB" id="A0A9Q0EA20"/>
<evidence type="ECO:0000313" key="2">
    <source>
        <dbReference type="Proteomes" id="UP001148018"/>
    </source>
</evidence>
<gene>
    <name evidence="1" type="ORF">NHX12_029801</name>
</gene>
<organism evidence="1 2">
    <name type="scientific">Muraenolepis orangiensis</name>
    <name type="common">Patagonian moray cod</name>
    <dbReference type="NCBI Taxonomy" id="630683"/>
    <lineage>
        <taxon>Eukaryota</taxon>
        <taxon>Metazoa</taxon>
        <taxon>Chordata</taxon>
        <taxon>Craniata</taxon>
        <taxon>Vertebrata</taxon>
        <taxon>Euteleostomi</taxon>
        <taxon>Actinopterygii</taxon>
        <taxon>Neopterygii</taxon>
        <taxon>Teleostei</taxon>
        <taxon>Neoteleostei</taxon>
        <taxon>Acanthomorphata</taxon>
        <taxon>Zeiogadaria</taxon>
        <taxon>Gadariae</taxon>
        <taxon>Gadiformes</taxon>
        <taxon>Muraenolepidoidei</taxon>
        <taxon>Muraenolepididae</taxon>
        <taxon>Muraenolepis</taxon>
    </lineage>
</organism>
<proteinExistence type="predicted"/>
<comment type="caution">
    <text evidence="1">The sequence shown here is derived from an EMBL/GenBank/DDBJ whole genome shotgun (WGS) entry which is preliminary data.</text>
</comment>
<accession>A0A9Q0EA20</accession>
<reference evidence="1" key="1">
    <citation type="submission" date="2022-07" db="EMBL/GenBank/DDBJ databases">
        <title>Chromosome-level genome of Muraenolepis orangiensis.</title>
        <authorList>
            <person name="Kim J."/>
        </authorList>
    </citation>
    <scope>NUCLEOTIDE SEQUENCE</scope>
    <source>
        <strain evidence="1">KU_S4_2022</strain>
        <tissue evidence="1">Muscle</tissue>
    </source>
</reference>
<protein>
    <submittedName>
        <fullName evidence="1">Uncharacterized protein</fullName>
    </submittedName>
</protein>
<sequence length="68" mass="7441">MSVQEKAPEESVFLSCQGKCPLAGSTVSHHRTVRLDVNHRQSGVHVIGTVLKVDLYRPGDYASPEPLL</sequence>
<dbReference type="Proteomes" id="UP001148018">
    <property type="component" value="Unassembled WGS sequence"/>
</dbReference>
<dbReference type="EMBL" id="JANIIK010000046">
    <property type="protein sequence ID" value="KAJ3602041.1"/>
    <property type="molecule type" value="Genomic_DNA"/>
</dbReference>
<name>A0A9Q0EA20_9TELE</name>